<comment type="caution">
    <text evidence="2">The sequence shown here is derived from an EMBL/GenBank/DDBJ whole genome shotgun (WGS) entry which is preliminary data.</text>
</comment>
<evidence type="ECO:0000313" key="2">
    <source>
        <dbReference type="EMBL" id="KAK3851971.1"/>
    </source>
</evidence>
<evidence type="ECO:0000313" key="3">
    <source>
        <dbReference type="Proteomes" id="UP001286313"/>
    </source>
</evidence>
<keyword evidence="3" id="KW-1185">Reference proteome</keyword>
<accession>A0AAE1BJL5</accession>
<feature type="region of interest" description="Disordered" evidence="1">
    <location>
        <begin position="89"/>
        <end position="115"/>
    </location>
</feature>
<name>A0AAE1BJL5_PETCI</name>
<dbReference type="EMBL" id="JAWQEG010007646">
    <property type="protein sequence ID" value="KAK3851971.1"/>
    <property type="molecule type" value="Genomic_DNA"/>
</dbReference>
<sequence length="115" mass="12860">MRDLVQRGEADQHWNQSCRSLKRNKLVFEPLVLGAGGAGVAWGQEGWDTTRVREGGREGALLYGSSEAWTRSMSSPIYYSPTSLFFTIHSPAGKKPHPTRHAHQSAPRSQRENIK</sequence>
<gene>
    <name evidence="2" type="ORF">Pcinc_041419</name>
</gene>
<evidence type="ECO:0000256" key="1">
    <source>
        <dbReference type="SAM" id="MobiDB-lite"/>
    </source>
</evidence>
<feature type="compositionally biased region" description="Basic residues" evidence="1">
    <location>
        <begin position="92"/>
        <end position="103"/>
    </location>
</feature>
<dbReference type="Proteomes" id="UP001286313">
    <property type="component" value="Unassembled WGS sequence"/>
</dbReference>
<protein>
    <submittedName>
        <fullName evidence="2">Uncharacterized protein</fullName>
    </submittedName>
</protein>
<proteinExistence type="predicted"/>
<organism evidence="2 3">
    <name type="scientific">Petrolisthes cinctipes</name>
    <name type="common">Flat porcelain crab</name>
    <dbReference type="NCBI Taxonomy" id="88211"/>
    <lineage>
        <taxon>Eukaryota</taxon>
        <taxon>Metazoa</taxon>
        <taxon>Ecdysozoa</taxon>
        <taxon>Arthropoda</taxon>
        <taxon>Crustacea</taxon>
        <taxon>Multicrustacea</taxon>
        <taxon>Malacostraca</taxon>
        <taxon>Eumalacostraca</taxon>
        <taxon>Eucarida</taxon>
        <taxon>Decapoda</taxon>
        <taxon>Pleocyemata</taxon>
        <taxon>Anomura</taxon>
        <taxon>Galatheoidea</taxon>
        <taxon>Porcellanidae</taxon>
        <taxon>Petrolisthes</taxon>
    </lineage>
</organism>
<dbReference type="AlphaFoldDB" id="A0AAE1BJL5"/>
<reference evidence="2" key="1">
    <citation type="submission" date="2023-10" db="EMBL/GenBank/DDBJ databases">
        <title>Genome assemblies of two species of porcelain crab, Petrolisthes cinctipes and Petrolisthes manimaculis (Anomura: Porcellanidae).</title>
        <authorList>
            <person name="Angst P."/>
        </authorList>
    </citation>
    <scope>NUCLEOTIDE SEQUENCE</scope>
    <source>
        <strain evidence="2">PB745_01</strain>
        <tissue evidence="2">Gill</tissue>
    </source>
</reference>